<dbReference type="RefSeq" id="WP_263722557.1">
    <property type="nucleotide sequence ID" value="NZ_JAOWLA010000014.1"/>
</dbReference>
<keyword evidence="4" id="KW-1185">Reference proteome</keyword>
<organism evidence="3 4">
    <name type="scientific">Albidovulum sediminicola</name>
    <dbReference type="NCBI Taxonomy" id="2984331"/>
    <lineage>
        <taxon>Bacteria</taxon>
        <taxon>Pseudomonadati</taxon>
        <taxon>Pseudomonadota</taxon>
        <taxon>Alphaproteobacteria</taxon>
        <taxon>Rhodobacterales</taxon>
        <taxon>Paracoccaceae</taxon>
        <taxon>Albidovulum</taxon>
    </lineage>
</organism>
<gene>
    <name evidence="3" type="ORF">OE647_15005</name>
</gene>
<keyword evidence="1" id="KW-0812">Transmembrane</keyword>
<feature type="transmembrane region" description="Helical" evidence="1">
    <location>
        <begin position="337"/>
        <end position="355"/>
    </location>
</feature>
<accession>A0ABT2Z4P4</accession>
<feature type="transmembrane region" description="Helical" evidence="1">
    <location>
        <begin position="399"/>
        <end position="422"/>
    </location>
</feature>
<reference evidence="3 4" key="1">
    <citation type="submission" date="2022-10" db="EMBL/GenBank/DDBJ databases">
        <title>Defluviimonas sp. nov., isolated from ocean surface water.</title>
        <authorList>
            <person name="He W."/>
            <person name="Wang L."/>
            <person name="Zhang D.-F."/>
        </authorList>
    </citation>
    <scope>NUCLEOTIDE SEQUENCE [LARGE SCALE GENOMIC DNA]</scope>
    <source>
        <strain evidence="3 4">WL0075</strain>
    </source>
</reference>
<comment type="caution">
    <text evidence="3">The sequence shown here is derived from an EMBL/GenBank/DDBJ whole genome shotgun (WGS) entry which is preliminary data.</text>
</comment>
<evidence type="ECO:0000256" key="2">
    <source>
        <dbReference type="SAM" id="SignalP"/>
    </source>
</evidence>
<feature type="signal peptide" evidence="2">
    <location>
        <begin position="1"/>
        <end position="20"/>
    </location>
</feature>
<sequence>MVRLAVLVLTIMWVPGAALAHATQRAILHVLPTGPYVIGAGIAVALSALMVAVAPRLPAPRSMVLLSRRAVPSDPGSWCAAALLAALIAIGFFGSRDPYGNLLTLTVWVVLWVALTLAVAVFGNLWRGLDPWRGPVRALRGVLGLRGGIGLSRLGHWPAVAGYLAFAWFEIVSLAPADPAVLARAALVYYLVILTLATAEGEDWLERGEFLSVYFAFVSKISPLWAERHDGRVVLRLGWPGAQIVAMAPLTLSQAAFVTAILASVSFDGLHETFWWLAWIGINPLDVPGRSAVMGVNSAGLFLTWAAMAGLIAAAIRAELALAGTGTQGFARAAGPYALSFLPIATGYHIAHYLVALLTSGQYVLVALNDPLHRGWALLGLPEHWVGFGFLARESSVRLIWQAQWAIILTAHLLAVFLAAHIAKTSGAENRKIAQLPVAALMVLYTVFGLWLLSAPASG</sequence>
<feature type="transmembrane region" description="Helical" evidence="1">
    <location>
        <begin position="105"/>
        <end position="126"/>
    </location>
</feature>
<feature type="transmembrane region" description="Helical" evidence="1">
    <location>
        <begin position="36"/>
        <end position="54"/>
    </location>
</feature>
<dbReference type="Proteomes" id="UP001652503">
    <property type="component" value="Unassembled WGS sequence"/>
</dbReference>
<feature type="transmembrane region" description="Helical" evidence="1">
    <location>
        <begin position="292"/>
        <end position="316"/>
    </location>
</feature>
<evidence type="ECO:0000313" key="3">
    <source>
        <dbReference type="EMBL" id="MCV2866030.1"/>
    </source>
</evidence>
<dbReference type="EMBL" id="JAOWLA010000014">
    <property type="protein sequence ID" value="MCV2866030.1"/>
    <property type="molecule type" value="Genomic_DNA"/>
</dbReference>
<feature type="transmembrane region" description="Helical" evidence="1">
    <location>
        <begin position="434"/>
        <end position="453"/>
    </location>
</feature>
<proteinExistence type="predicted"/>
<evidence type="ECO:0000256" key="1">
    <source>
        <dbReference type="SAM" id="Phobius"/>
    </source>
</evidence>
<feature type="transmembrane region" description="Helical" evidence="1">
    <location>
        <begin position="75"/>
        <end position="93"/>
    </location>
</feature>
<keyword evidence="2" id="KW-0732">Signal</keyword>
<keyword evidence="1" id="KW-0472">Membrane</keyword>
<name>A0ABT2Z4P4_9RHOB</name>
<protein>
    <recommendedName>
        <fullName evidence="5">Fenitrothion hydrolase</fullName>
    </recommendedName>
</protein>
<evidence type="ECO:0008006" key="5">
    <source>
        <dbReference type="Google" id="ProtNLM"/>
    </source>
</evidence>
<evidence type="ECO:0000313" key="4">
    <source>
        <dbReference type="Proteomes" id="UP001652503"/>
    </source>
</evidence>
<feature type="chain" id="PRO_5046861454" description="Fenitrothion hydrolase" evidence="2">
    <location>
        <begin position="21"/>
        <end position="459"/>
    </location>
</feature>
<keyword evidence="1" id="KW-1133">Transmembrane helix</keyword>